<feature type="transmembrane region" description="Helical" evidence="10">
    <location>
        <begin position="171"/>
        <end position="200"/>
    </location>
</feature>
<dbReference type="RefSeq" id="WP_208925888.1">
    <property type="nucleotide sequence ID" value="NZ_LK996017.1"/>
</dbReference>
<dbReference type="GO" id="GO:0044780">
    <property type="term" value="P:bacterial-type flagellum assembly"/>
    <property type="evidence" value="ECO:0007669"/>
    <property type="project" value="UniProtKB-UniRule"/>
</dbReference>
<name>A0A098B5F9_DESHA</name>
<keyword evidence="11" id="KW-0966">Cell projection</keyword>
<proteinExistence type="inferred from homology"/>
<feature type="transmembrane region" description="Helical" evidence="10">
    <location>
        <begin position="212"/>
        <end position="235"/>
    </location>
</feature>
<keyword evidence="4 10" id="KW-1003">Cell membrane</keyword>
<dbReference type="AlphaFoldDB" id="A0A098B5F9"/>
<evidence type="ECO:0000256" key="4">
    <source>
        <dbReference type="ARBA" id="ARBA00022475"/>
    </source>
</evidence>
<dbReference type="InterPro" id="IPR006303">
    <property type="entry name" value="FliR"/>
</dbReference>
<organism evidence="11">
    <name type="scientific">Desulfitobacterium hafniense</name>
    <name type="common">Desulfitobacterium frappieri</name>
    <dbReference type="NCBI Taxonomy" id="49338"/>
    <lineage>
        <taxon>Bacteria</taxon>
        <taxon>Bacillati</taxon>
        <taxon>Bacillota</taxon>
        <taxon>Clostridia</taxon>
        <taxon>Eubacteriales</taxon>
        <taxon>Desulfitobacteriaceae</taxon>
        <taxon>Desulfitobacterium</taxon>
    </lineage>
</organism>
<protein>
    <recommendedName>
        <fullName evidence="3 9">Flagellar biosynthetic protein FliR</fullName>
    </recommendedName>
</protein>
<evidence type="ECO:0000256" key="7">
    <source>
        <dbReference type="ARBA" id="ARBA00023136"/>
    </source>
</evidence>
<comment type="subcellular location">
    <subcellularLocation>
        <location evidence="10">Cell membrane</location>
        <topology evidence="10">Multi-pass membrane protein</topology>
    </subcellularLocation>
    <subcellularLocation>
        <location evidence="10">Bacterial flagellum basal body</location>
    </subcellularLocation>
</comment>
<keyword evidence="5 10" id="KW-0812">Transmembrane</keyword>
<feature type="transmembrane region" description="Helical" evidence="10">
    <location>
        <begin position="6"/>
        <end position="31"/>
    </location>
</feature>
<evidence type="ECO:0000256" key="3">
    <source>
        <dbReference type="ARBA" id="ARBA00021717"/>
    </source>
</evidence>
<evidence type="ECO:0000256" key="2">
    <source>
        <dbReference type="ARBA" id="ARBA00009772"/>
    </source>
</evidence>
<evidence type="ECO:0000256" key="5">
    <source>
        <dbReference type="ARBA" id="ARBA00022692"/>
    </source>
</evidence>
<dbReference type="PATRIC" id="fig|49338.4.peg.3463"/>
<keyword evidence="11" id="KW-0969">Cilium</keyword>
<dbReference type="NCBIfam" id="TIGR01400">
    <property type="entry name" value="fliR"/>
    <property type="match status" value="1"/>
</dbReference>
<evidence type="ECO:0000256" key="9">
    <source>
        <dbReference type="NCBIfam" id="TIGR01400"/>
    </source>
</evidence>
<comment type="similarity">
    <text evidence="2 10">Belongs to the FliR/MopE/SpaR family.</text>
</comment>
<dbReference type="GO" id="GO:0009425">
    <property type="term" value="C:bacterial-type flagellum basal body"/>
    <property type="evidence" value="ECO:0007669"/>
    <property type="project" value="UniProtKB-SubCell"/>
</dbReference>
<evidence type="ECO:0000256" key="10">
    <source>
        <dbReference type="RuleBase" id="RU362071"/>
    </source>
</evidence>
<accession>A0A098B5F9</accession>
<dbReference type="PRINTS" id="PR00953">
    <property type="entry name" value="TYPE3IMRPROT"/>
</dbReference>
<dbReference type="Pfam" id="PF01311">
    <property type="entry name" value="Bac_export_1"/>
    <property type="match status" value="1"/>
</dbReference>
<keyword evidence="6 10" id="KW-1133">Transmembrane helix</keyword>
<feature type="transmembrane region" description="Helical" evidence="10">
    <location>
        <begin position="38"/>
        <end position="56"/>
    </location>
</feature>
<dbReference type="InterPro" id="IPR002010">
    <property type="entry name" value="T3SS_IM_R"/>
</dbReference>
<evidence type="ECO:0000256" key="6">
    <source>
        <dbReference type="ARBA" id="ARBA00022989"/>
    </source>
</evidence>
<sequence length="260" mass="28430">MGLAEFLQWNLTLFLLILSRWAGMIMLAPVFGARGVPAMVKLGLAVSISIILYPLIMAAGPQIPSETLPYAALLIKEIVVGLVIGFVIYAITAVLEGAGQLIDMQMGFNMSGAIDPIFGVQSAMMGNFQMILAIMLLLATNSHHYLIAAMVKSYTYVPINPGALPQGLNYYIFLIREIFTLSVQLALPVIGALVLTDIGVGLLMRTVPQMNIFTVIFPVKIIFGFTILFLGIGFFGETVNMLFERGMTWLLELYKGWQGT</sequence>
<dbReference type="GO" id="GO:0005886">
    <property type="term" value="C:plasma membrane"/>
    <property type="evidence" value="ECO:0007669"/>
    <property type="project" value="UniProtKB-SubCell"/>
</dbReference>
<evidence type="ECO:0000256" key="1">
    <source>
        <dbReference type="ARBA" id="ARBA00002578"/>
    </source>
</evidence>
<dbReference type="EMBL" id="LK996017">
    <property type="protein sequence ID" value="CDX03101.1"/>
    <property type="molecule type" value="Genomic_DNA"/>
</dbReference>
<comment type="function">
    <text evidence="1 10">Role in flagellar biosynthesis.</text>
</comment>
<reference evidence="11" key="1">
    <citation type="submission" date="2014-07" db="EMBL/GenBank/DDBJ databases">
        <authorList>
            <person name="Hornung V.Bastian."/>
        </authorList>
    </citation>
    <scope>NUCLEOTIDE SEQUENCE</scope>
    <source>
        <strain evidence="11">PCE-S</strain>
    </source>
</reference>
<keyword evidence="11" id="KW-0282">Flagellum</keyword>
<gene>
    <name evidence="11" type="ORF">DPCES_3214</name>
</gene>
<dbReference type="GO" id="GO:0006605">
    <property type="term" value="P:protein targeting"/>
    <property type="evidence" value="ECO:0007669"/>
    <property type="project" value="UniProtKB-UniRule"/>
</dbReference>
<dbReference type="PANTHER" id="PTHR30065:SF1">
    <property type="entry name" value="SURFACE PRESENTATION OF ANTIGENS PROTEIN SPAR"/>
    <property type="match status" value="1"/>
</dbReference>
<evidence type="ECO:0000313" key="11">
    <source>
        <dbReference type="EMBL" id="CDX03101.1"/>
    </source>
</evidence>
<dbReference type="PANTHER" id="PTHR30065">
    <property type="entry name" value="FLAGELLAR BIOSYNTHETIC PROTEIN FLIR"/>
    <property type="match status" value="1"/>
</dbReference>
<feature type="transmembrane region" description="Helical" evidence="10">
    <location>
        <begin position="68"/>
        <end position="95"/>
    </location>
</feature>
<keyword evidence="8 10" id="KW-0975">Bacterial flagellum</keyword>
<evidence type="ECO:0000256" key="8">
    <source>
        <dbReference type="ARBA" id="ARBA00023143"/>
    </source>
</evidence>
<keyword evidence="7 10" id="KW-0472">Membrane</keyword>